<keyword evidence="5" id="KW-0762">Sugar transport</keyword>
<feature type="transmembrane region" description="Helical" evidence="11">
    <location>
        <begin position="45"/>
        <end position="67"/>
    </location>
</feature>
<evidence type="ECO:0000313" key="13">
    <source>
        <dbReference type="EMBL" id="NGO52241.1"/>
    </source>
</evidence>
<keyword evidence="7" id="KW-0972">Capsule biogenesis/degradation</keyword>
<dbReference type="GO" id="GO:0015920">
    <property type="term" value="P:lipopolysaccharide transport"/>
    <property type="evidence" value="ECO:0007669"/>
    <property type="project" value="TreeGrafter"/>
</dbReference>
<evidence type="ECO:0000256" key="1">
    <source>
        <dbReference type="ARBA" id="ARBA00004651"/>
    </source>
</evidence>
<gene>
    <name evidence="13" type="ORF">G6N73_13820</name>
</gene>
<feature type="domain" description="ABC transmembrane type-2" evidence="12">
    <location>
        <begin position="43"/>
        <end position="268"/>
    </location>
</feature>
<keyword evidence="3 11" id="KW-0813">Transport</keyword>
<evidence type="ECO:0000256" key="7">
    <source>
        <dbReference type="ARBA" id="ARBA00022903"/>
    </source>
</evidence>
<dbReference type="GO" id="GO:0015774">
    <property type="term" value="P:polysaccharide transport"/>
    <property type="evidence" value="ECO:0007669"/>
    <property type="project" value="UniProtKB-KW"/>
</dbReference>
<dbReference type="InterPro" id="IPR013525">
    <property type="entry name" value="ABC2_TM"/>
</dbReference>
<comment type="caution">
    <text evidence="11">Lacks conserved residue(s) required for the propagation of feature annotation.</text>
</comment>
<feature type="transmembrane region" description="Helical" evidence="11">
    <location>
        <begin position="122"/>
        <end position="146"/>
    </location>
</feature>
<feature type="transmembrane region" description="Helical" evidence="11">
    <location>
        <begin position="158"/>
        <end position="185"/>
    </location>
</feature>
<evidence type="ECO:0000256" key="6">
    <source>
        <dbReference type="ARBA" id="ARBA00022692"/>
    </source>
</evidence>
<dbReference type="Proteomes" id="UP001642900">
    <property type="component" value="Unassembled WGS sequence"/>
</dbReference>
<evidence type="ECO:0000256" key="10">
    <source>
        <dbReference type="ARBA" id="ARBA00023136"/>
    </source>
</evidence>
<dbReference type="PROSITE" id="PS51012">
    <property type="entry name" value="ABC_TM2"/>
    <property type="match status" value="1"/>
</dbReference>
<evidence type="ECO:0000256" key="3">
    <source>
        <dbReference type="ARBA" id="ARBA00022448"/>
    </source>
</evidence>
<evidence type="ECO:0000256" key="2">
    <source>
        <dbReference type="ARBA" id="ARBA00007783"/>
    </source>
</evidence>
<comment type="similarity">
    <text evidence="2 11">Belongs to the ABC-2 integral membrane protein family.</text>
</comment>
<keyword evidence="14" id="KW-1185">Reference proteome</keyword>
<dbReference type="PANTHER" id="PTHR30413:SF10">
    <property type="entry name" value="CAPSULE POLYSACCHARIDE EXPORT INNER-MEMBRANE PROTEIN CTRC"/>
    <property type="match status" value="1"/>
</dbReference>
<dbReference type="EMBL" id="JAAKZF010000015">
    <property type="protein sequence ID" value="NGO52241.1"/>
    <property type="molecule type" value="Genomic_DNA"/>
</dbReference>
<organism evidence="13 14">
    <name type="scientific">Allomesorhizobium camelthorni</name>
    <dbReference type="NCBI Taxonomy" id="475069"/>
    <lineage>
        <taxon>Bacteria</taxon>
        <taxon>Pseudomonadati</taxon>
        <taxon>Pseudomonadota</taxon>
        <taxon>Alphaproteobacteria</taxon>
        <taxon>Hyphomicrobiales</taxon>
        <taxon>Phyllobacteriaceae</taxon>
        <taxon>Allomesorhizobium</taxon>
    </lineage>
</organism>
<comment type="caution">
    <text evidence="13">The sequence shown here is derived from an EMBL/GenBank/DDBJ whole genome shotgun (WGS) entry which is preliminary data.</text>
</comment>
<dbReference type="PANTHER" id="PTHR30413">
    <property type="entry name" value="INNER MEMBRANE TRANSPORT PERMEASE"/>
    <property type="match status" value="1"/>
</dbReference>
<evidence type="ECO:0000256" key="8">
    <source>
        <dbReference type="ARBA" id="ARBA00022989"/>
    </source>
</evidence>
<keyword evidence="10 11" id="KW-0472">Membrane</keyword>
<dbReference type="GO" id="GO:0043190">
    <property type="term" value="C:ATP-binding cassette (ABC) transporter complex"/>
    <property type="evidence" value="ECO:0007669"/>
    <property type="project" value="InterPro"/>
</dbReference>
<feature type="transmembrane region" description="Helical" evidence="11">
    <location>
        <begin position="248"/>
        <end position="268"/>
    </location>
</feature>
<proteinExistence type="inferred from homology"/>
<protein>
    <recommendedName>
        <fullName evidence="11">Transport permease protein</fullName>
    </recommendedName>
</protein>
<evidence type="ECO:0000256" key="11">
    <source>
        <dbReference type="RuleBase" id="RU361157"/>
    </source>
</evidence>
<evidence type="ECO:0000313" key="14">
    <source>
        <dbReference type="Proteomes" id="UP001642900"/>
    </source>
</evidence>
<accession>A0A6G4WBU7</accession>
<dbReference type="Pfam" id="PF01061">
    <property type="entry name" value="ABC2_membrane"/>
    <property type="match status" value="1"/>
</dbReference>
<comment type="subcellular location">
    <subcellularLocation>
        <location evidence="11">Cell inner membrane</location>
        <topology evidence="11">Multi-pass membrane protein</topology>
    </subcellularLocation>
    <subcellularLocation>
        <location evidence="1">Cell membrane</location>
        <topology evidence="1">Multi-pass membrane protein</topology>
    </subcellularLocation>
</comment>
<keyword evidence="9" id="KW-0625">Polysaccharide transport</keyword>
<name>A0A6G4WBU7_9HYPH</name>
<dbReference type="GO" id="GO:0140359">
    <property type="term" value="F:ABC-type transporter activity"/>
    <property type="evidence" value="ECO:0007669"/>
    <property type="project" value="InterPro"/>
</dbReference>
<dbReference type="InterPro" id="IPR047817">
    <property type="entry name" value="ABC2_TM_bact-type"/>
</dbReference>
<keyword evidence="8 11" id="KW-1133">Transmembrane helix</keyword>
<dbReference type="PIRSF" id="PIRSF006648">
    <property type="entry name" value="DrrB"/>
    <property type="match status" value="1"/>
</dbReference>
<keyword evidence="4 11" id="KW-1003">Cell membrane</keyword>
<evidence type="ECO:0000256" key="4">
    <source>
        <dbReference type="ARBA" id="ARBA00022475"/>
    </source>
</evidence>
<dbReference type="InterPro" id="IPR000412">
    <property type="entry name" value="ABC_2_transport"/>
</dbReference>
<dbReference type="RefSeq" id="WP_165028447.1">
    <property type="nucleotide sequence ID" value="NZ_JAAKZF010000015.1"/>
</dbReference>
<evidence type="ECO:0000256" key="5">
    <source>
        <dbReference type="ARBA" id="ARBA00022597"/>
    </source>
</evidence>
<reference evidence="13 14" key="1">
    <citation type="submission" date="2020-02" db="EMBL/GenBank/DDBJ databases">
        <title>Genome sequence of strain CCNWXJ40-4.</title>
        <authorList>
            <person name="Gao J."/>
            <person name="Sun J."/>
        </authorList>
    </citation>
    <scope>NUCLEOTIDE SEQUENCE [LARGE SCALE GENOMIC DNA]</scope>
    <source>
        <strain evidence="13 14">CCNWXJ 40-4</strain>
    </source>
</reference>
<dbReference type="AlphaFoldDB" id="A0A6G4WBU7"/>
<keyword evidence="6 11" id="KW-0812">Transmembrane</keyword>
<evidence type="ECO:0000259" key="12">
    <source>
        <dbReference type="PROSITE" id="PS51012"/>
    </source>
</evidence>
<evidence type="ECO:0000256" key="9">
    <source>
        <dbReference type="ARBA" id="ARBA00023047"/>
    </source>
</evidence>
<feature type="transmembrane region" description="Helical" evidence="11">
    <location>
        <begin position="191"/>
        <end position="209"/>
    </location>
</feature>
<sequence length="276" mass="30975">MVSVAKSMIPEGAFFWRPVFRDWPIIRVFAWRHISARYRGSAFGFVWPVITPLLMLGVYTLVFSVIFQRTWQVQSGSQVDFALFLFAGLICHQLLAECINRGPNLIFENKVYVKKVVFPLQALSYISMLMGLFNFLIGLAILLVMYVIGYGLPPVTALLLPLAVVPLVMLCLGVAWLFSVLGVFFRDMRHLATLLVTLLLFLTPIFYPIEAVPDRIAWVMVLNPMASIVTIVRDVVLVGNLPDAGPVIYAWLSSILFAAVSSIVFVRVQKTFADVI</sequence>